<accession>A0A0U4IPK7</accession>
<reference evidence="1 2" key="1">
    <citation type="submission" date="2015-11" db="EMBL/GenBank/DDBJ databases">
        <authorList>
            <person name="Menninger J.E."/>
            <person name="Lamey M.E."/>
            <person name="Lindemann J.M."/>
            <person name="Martynyuk T."/>
            <person name="Mele F.E."/>
            <person name="Nabua C.T."/>
            <person name="Napoli C.K."/>
            <person name="Santiago L.M."/>
            <person name="Sweetman A.T."/>
            <person name="Weinstein J.L."/>
            <person name="Barrett N.A."/>
            <person name="Buerkert T.R."/>
            <person name="Cautela J.A."/>
            <person name="Egan M.S."/>
            <person name="Erb J.E."/>
            <person name="Garrigan K.E."/>
            <person name="Hagan D.J."/>
            <person name="Hartwell M.C."/>
            <person name="Hyduchak K.M."/>
            <person name="Jacob A.E."/>
            <person name="DeNigris D.M."/>
            <person name="London S.C."/>
            <person name="King-Smith C."/>
            <person name="Lee-Soety J.Y."/>
            <person name="Bradley K.W."/>
            <person name="Asai D.J."/>
            <person name="Bowman C.A."/>
            <person name="Russell D.A."/>
            <person name="Pope W.H."/>
            <person name="Jacobs-Sera D."/>
            <person name="Hendrix R.W."/>
            <person name="Hatfull G.F."/>
        </authorList>
    </citation>
    <scope>NUCLEOTIDE SEQUENCE [LARGE SCALE GENOMIC DNA]</scope>
</reference>
<dbReference type="KEGG" id="vg:40079966"/>
<organism evidence="1 2">
    <name type="scientific">Arthrobacter phage Tank</name>
    <dbReference type="NCBI Taxonomy" id="1772319"/>
    <lineage>
        <taxon>Viruses</taxon>
        <taxon>Duplodnaviria</taxon>
        <taxon>Heunggongvirae</taxon>
        <taxon>Uroviricota</taxon>
        <taxon>Caudoviricetes</taxon>
        <taxon>Tankvirus</taxon>
        <taxon>Tankvirus tank</taxon>
    </lineage>
</organism>
<dbReference type="EMBL" id="KU160669">
    <property type="protein sequence ID" value="ALY10586.1"/>
    <property type="molecule type" value="Genomic_DNA"/>
</dbReference>
<dbReference type="Proteomes" id="UP000224284">
    <property type="component" value="Segment"/>
</dbReference>
<name>A0A0U4IPK7_9CAUD</name>
<evidence type="ECO:0000313" key="1">
    <source>
        <dbReference type="EMBL" id="ALY10586.1"/>
    </source>
</evidence>
<evidence type="ECO:0000313" key="2">
    <source>
        <dbReference type="Proteomes" id="UP000224284"/>
    </source>
</evidence>
<protein>
    <submittedName>
        <fullName evidence="1">Uncharacterized protein</fullName>
    </submittedName>
</protein>
<keyword evidence="2" id="KW-1185">Reference proteome</keyword>
<dbReference type="RefSeq" id="YP_009604076.1">
    <property type="nucleotide sequence ID" value="NC_041961.1"/>
</dbReference>
<dbReference type="GeneID" id="40079966"/>
<proteinExistence type="predicted"/>
<gene>
    <name evidence="1" type="primary">51</name>
    <name evidence="1" type="ORF">TANK_51</name>
</gene>
<sequence length="171" mass="19126">MSGMKIEIDLAHLGLSDYDEDGNPTRGLSLRDLIVEAAVEKLVPSDYQLQKDIREKIDHQFKTRIEEKVKAMVEEAFDAPLQRTNNWGESKGEPVTVKELIGEALEKWLTGPRDRNRSYSSPAGNLQELVDDATKSLMGKEFKSNIDKAKEKVVSTVNEAALKAAIEVLNK</sequence>